<dbReference type="EMBL" id="JAWDGP010004210">
    <property type="protein sequence ID" value="KAK3766548.1"/>
    <property type="molecule type" value="Genomic_DNA"/>
</dbReference>
<dbReference type="AlphaFoldDB" id="A0AAE0ZC23"/>
<evidence type="ECO:0000313" key="3">
    <source>
        <dbReference type="Proteomes" id="UP001283361"/>
    </source>
</evidence>
<comment type="caution">
    <text evidence="2">The sequence shown here is derived from an EMBL/GenBank/DDBJ whole genome shotgun (WGS) entry which is preliminary data.</text>
</comment>
<gene>
    <name evidence="2" type="ORF">RRG08_028666</name>
</gene>
<feature type="compositionally biased region" description="Polar residues" evidence="1">
    <location>
        <begin position="1"/>
        <end position="12"/>
    </location>
</feature>
<accession>A0AAE0ZC23</accession>
<evidence type="ECO:0000256" key="1">
    <source>
        <dbReference type="SAM" id="MobiDB-lite"/>
    </source>
</evidence>
<reference evidence="2" key="1">
    <citation type="journal article" date="2023" name="G3 (Bethesda)">
        <title>A reference genome for the long-term kleptoplast-retaining sea slug Elysia crispata morphotype clarki.</title>
        <authorList>
            <person name="Eastman K.E."/>
            <person name="Pendleton A.L."/>
            <person name="Shaikh M.A."/>
            <person name="Suttiyut T."/>
            <person name="Ogas R."/>
            <person name="Tomko P."/>
            <person name="Gavelis G."/>
            <person name="Widhalm J.R."/>
            <person name="Wisecaver J.H."/>
        </authorList>
    </citation>
    <scope>NUCLEOTIDE SEQUENCE</scope>
    <source>
        <strain evidence="2">ECLA1</strain>
    </source>
</reference>
<feature type="region of interest" description="Disordered" evidence="1">
    <location>
        <begin position="1"/>
        <end position="27"/>
    </location>
</feature>
<dbReference type="Proteomes" id="UP001283361">
    <property type="component" value="Unassembled WGS sequence"/>
</dbReference>
<sequence>MTTQNGRYEQVQSPSSTSSSPRRSPQFVTVQRKALLAERCARLGGDEDRDLGEIRVKSRQYNIQPYDLQKLGKEFKPQGLKLHRLLGDPSEVTTV</sequence>
<evidence type="ECO:0000313" key="2">
    <source>
        <dbReference type="EMBL" id="KAK3766548.1"/>
    </source>
</evidence>
<protein>
    <submittedName>
        <fullName evidence="2">Uncharacterized protein</fullName>
    </submittedName>
</protein>
<keyword evidence="3" id="KW-1185">Reference proteome</keyword>
<feature type="compositionally biased region" description="Low complexity" evidence="1">
    <location>
        <begin position="13"/>
        <end position="25"/>
    </location>
</feature>
<proteinExistence type="predicted"/>
<organism evidence="2 3">
    <name type="scientific">Elysia crispata</name>
    <name type="common">lettuce slug</name>
    <dbReference type="NCBI Taxonomy" id="231223"/>
    <lineage>
        <taxon>Eukaryota</taxon>
        <taxon>Metazoa</taxon>
        <taxon>Spiralia</taxon>
        <taxon>Lophotrochozoa</taxon>
        <taxon>Mollusca</taxon>
        <taxon>Gastropoda</taxon>
        <taxon>Heterobranchia</taxon>
        <taxon>Euthyneura</taxon>
        <taxon>Panpulmonata</taxon>
        <taxon>Sacoglossa</taxon>
        <taxon>Placobranchoidea</taxon>
        <taxon>Plakobranchidae</taxon>
        <taxon>Elysia</taxon>
    </lineage>
</organism>
<name>A0AAE0ZC23_9GAST</name>